<proteinExistence type="predicted"/>
<dbReference type="AlphaFoldDB" id="A0AAD4MQP0"/>
<accession>A0AAD4MQP0</accession>
<organism evidence="1 2">
    <name type="scientific">Ditylenchus destructor</name>
    <dbReference type="NCBI Taxonomy" id="166010"/>
    <lineage>
        <taxon>Eukaryota</taxon>
        <taxon>Metazoa</taxon>
        <taxon>Ecdysozoa</taxon>
        <taxon>Nematoda</taxon>
        <taxon>Chromadorea</taxon>
        <taxon>Rhabditida</taxon>
        <taxon>Tylenchina</taxon>
        <taxon>Tylenchomorpha</taxon>
        <taxon>Sphaerularioidea</taxon>
        <taxon>Anguinidae</taxon>
        <taxon>Anguininae</taxon>
        <taxon>Ditylenchus</taxon>
    </lineage>
</organism>
<protein>
    <submittedName>
        <fullName evidence="1">Uncharacterized protein</fullName>
    </submittedName>
</protein>
<sequence length="249" mass="28921">MYVQRYSASAVREAGGNESVSLCMSYNGSEAEVEDNWKRLICYGHSINIPITAHSNFTVFAKFHDGEWHSLLWFDYLKWSKSYIPGNCSYEEQVLDGIVHPFAICMRRNVTEKFYKNITQVDETSSTLRITECNDYAETSESIKETSQSINPSSVTPTLLDQDDTGFSRMDEVRNVEDETLQRFFNPFATTSSAPREITKMLIFSCFWFTNAVKRILAFEEHNLCDFLPLISAMLLNYYYNYYNCNNYF</sequence>
<gene>
    <name evidence="1" type="ORF">DdX_15511</name>
</gene>
<dbReference type="Proteomes" id="UP001201812">
    <property type="component" value="Unassembled WGS sequence"/>
</dbReference>
<name>A0AAD4MQP0_9BILA</name>
<evidence type="ECO:0000313" key="1">
    <source>
        <dbReference type="EMBL" id="KAI1702329.1"/>
    </source>
</evidence>
<evidence type="ECO:0000313" key="2">
    <source>
        <dbReference type="Proteomes" id="UP001201812"/>
    </source>
</evidence>
<dbReference type="EMBL" id="JAKKPZ010000100">
    <property type="protein sequence ID" value="KAI1702329.1"/>
    <property type="molecule type" value="Genomic_DNA"/>
</dbReference>
<comment type="caution">
    <text evidence="1">The sequence shown here is derived from an EMBL/GenBank/DDBJ whole genome shotgun (WGS) entry which is preliminary data.</text>
</comment>
<keyword evidence="2" id="KW-1185">Reference proteome</keyword>
<reference evidence="1" key="1">
    <citation type="submission" date="2022-01" db="EMBL/GenBank/DDBJ databases">
        <title>Genome Sequence Resource for Two Populations of Ditylenchus destructor, the Migratory Endoparasitic Phytonematode.</title>
        <authorList>
            <person name="Zhang H."/>
            <person name="Lin R."/>
            <person name="Xie B."/>
        </authorList>
    </citation>
    <scope>NUCLEOTIDE SEQUENCE</scope>
    <source>
        <strain evidence="1">BazhouSP</strain>
    </source>
</reference>